<accession>A0A3P7PZ64</accession>
<name>A0A3P7PZ64_CYLGO</name>
<keyword evidence="2" id="KW-1185">Reference proteome</keyword>
<gene>
    <name evidence="1" type="ORF">CGOC_LOCUS9572</name>
</gene>
<protein>
    <submittedName>
        <fullName evidence="1">Uncharacterized protein</fullName>
    </submittedName>
</protein>
<sequence length="47" mass="5228">MVWAAITSDGKMPLIFVPQGIKAKACARPRRKDSTLARLWSLCDVLL</sequence>
<reference evidence="1 2" key="1">
    <citation type="submission" date="2018-11" db="EMBL/GenBank/DDBJ databases">
        <authorList>
            <consortium name="Pathogen Informatics"/>
        </authorList>
    </citation>
    <scope>NUCLEOTIDE SEQUENCE [LARGE SCALE GENOMIC DNA]</scope>
</reference>
<organism evidence="1 2">
    <name type="scientific">Cylicostephanus goldi</name>
    <name type="common">Nematode worm</name>
    <dbReference type="NCBI Taxonomy" id="71465"/>
    <lineage>
        <taxon>Eukaryota</taxon>
        <taxon>Metazoa</taxon>
        <taxon>Ecdysozoa</taxon>
        <taxon>Nematoda</taxon>
        <taxon>Chromadorea</taxon>
        <taxon>Rhabditida</taxon>
        <taxon>Rhabditina</taxon>
        <taxon>Rhabditomorpha</taxon>
        <taxon>Strongyloidea</taxon>
        <taxon>Strongylidae</taxon>
        <taxon>Cylicostephanus</taxon>
    </lineage>
</organism>
<proteinExistence type="predicted"/>
<evidence type="ECO:0000313" key="2">
    <source>
        <dbReference type="Proteomes" id="UP000271889"/>
    </source>
</evidence>
<evidence type="ECO:0000313" key="1">
    <source>
        <dbReference type="EMBL" id="VDN23416.1"/>
    </source>
</evidence>
<dbReference type="AlphaFoldDB" id="A0A3P7PZ64"/>
<dbReference type="Proteomes" id="UP000271889">
    <property type="component" value="Unassembled WGS sequence"/>
</dbReference>
<dbReference type="EMBL" id="UYRV01107453">
    <property type="protein sequence ID" value="VDN23416.1"/>
    <property type="molecule type" value="Genomic_DNA"/>
</dbReference>
<dbReference type="OrthoDB" id="9981685at2759"/>